<comment type="similarity">
    <text evidence="2">Belongs to the virb1 family.</text>
</comment>
<keyword evidence="4" id="KW-0732">Signal</keyword>
<dbReference type="InterPro" id="IPR008258">
    <property type="entry name" value="Transglycosylase_SLT_dom_1"/>
</dbReference>
<reference evidence="6 7" key="1">
    <citation type="submission" date="2019-12" db="EMBL/GenBank/DDBJ databases">
        <title>Genomic-based taxomic classification of the family Erythrobacteraceae.</title>
        <authorList>
            <person name="Xu L."/>
        </authorList>
    </citation>
    <scope>NUCLEOTIDE SEQUENCE [LARGE SCALE GENOMIC DNA]</scope>
    <source>
        <strain evidence="6 7">KEMB 9005-328</strain>
    </source>
</reference>
<organism evidence="6 7">
    <name type="scientific">Qipengyuania algicida</name>
    <dbReference type="NCBI Taxonomy" id="1836209"/>
    <lineage>
        <taxon>Bacteria</taxon>
        <taxon>Pseudomonadati</taxon>
        <taxon>Pseudomonadota</taxon>
        <taxon>Alphaproteobacteria</taxon>
        <taxon>Sphingomonadales</taxon>
        <taxon>Erythrobacteraceae</taxon>
        <taxon>Qipengyuania</taxon>
    </lineage>
</organism>
<dbReference type="EMBL" id="WTYA01000003">
    <property type="protein sequence ID" value="MXP28363.1"/>
    <property type="molecule type" value="Genomic_DNA"/>
</dbReference>
<dbReference type="PANTHER" id="PTHR37423:SF2">
    <property type="entry name" value="MEMBRANE-BOUND LYTIC MUREIN TRANSGLYCOSYLASE C"/>
    <property type="match status" value="1"/>
</dbReference>
<evidence type="ECO:0000256" key="1">
    <source>
        <dbReference type="ARBA" id="ARBA00007734"/>
    </source>
</evidence>
<evidence type="ECO:0000313" key="6">
    <source>
        <dbReference type="EMBL" id="MXP28363.1"/>
    </source>
</evidence>
<evidence type="ECO:0000259" key="5">
    <source>
        <dbReference type="Pfam" id="PF01464"/>
    </source>
</evidence>
<dbReference type="Proteomes" id="UP000439780">
    <property type="component" value="Unassembled WGS sequence"/>
</dbReference>
<accession>A0A845AGP8</accession>
<evidence type="ECO:0000313" key="7">
    <source>
        <dbReference type="Proteomes" id="UP000439780"/>
    </source>
</evidence>
<dbReference type="PANTHER" id="PTHR37423">
    <property type="entry name" value="SOLUBLE LYTIC MUREIN TRANSGLYCOSYLASE-RELATED"/>
    <property type="match status" value="1"/>
</dbReference>
<dbReference type="Pfam" id="PF01464">
    <property type="entry name" value="SLT"/>
    <property type="match status" value="1"/>
</dbReference>
<dbReference type="InterPro" id="IPR023346">
    <property type="entry name" value="Lysozyme-like_dom_sf"/>
</dbReference>
<dbReference type="RefSeq" id="WP_160752645.1">
    <property type="nucleotide sequence ID" value="NZ_WTYA01000003.1"/>
</dbReference>
<evidence type="ECO:0000256" key="2">
    <source>
        <dbReference type="ARBA" id="ARBA00009387"/>
    </source>
</evidence>
<protein>
    <submittedName>
        <fullName evidence="6">Transglycosylase SLT domain-containing protein</fullName>
    </submittedName>
</protein>
<feature type="chain" id="PRO_5032559712" evidence="4">
    <location>
        <begin position="25"/>
        <end position="226"/>
    </location>
</feature>
<comment type="caution">
    <text evidence="6">The sequence shown here is derived from an EMBL/GenBank/DDBJ whole genome shotgun (WGS) entry which is preliminary data.</text>
</comment>
<feature type="domain" description="Transglycosylase SLT" evidence="5">
    <location>
        <begin position="42"/>
        <end position="144"/>
    </location>
</feature>
<dbReference type="Gene3D" id="1.10.530.10">
    <property type="match status" value="1"/>
</dbReference>
<feature type="region of interest" description="Disordered" evidence="3">
    <location>
        <begin position="192"/>
        <end position="226"/>
    </location>
</feature>
<comment type="similarity">
    <text evidence="1">Belongs to the transglycosylase Slt family.</text>
</comment>
<sequence>MHGSRRILAAFALLALNCPAPASAQPAAIDRRARRIDIATHVREAARRFGLPERWIYAVIRTESAGRTRAVSSAGAMGLMQLMPGTWARQRARFALGNDPFDPRDNILAGASYLREMFDRYGSEGFLAAYNAGPGRYEQWLAARRPLPLETRKYVARVASLLQADRIFLAGAEPAANAVLPIEVSLAGAAPRPLQHGETDHPANPFARPAEPTHDLFAPVSTVSDR</sequence>
<gene>
    <name evidence="6" type="ORF">GRI58_05945</name>
</gene>
<keyword evidence="7" id="KW-1185">Reference proteome</keyword>
<dbReference type="CDD" id="cd00254">
    <property type="entry name" value="LT-like"/>
    <property type="match status" value="1"/>
</dbReference>
<evidence type="ECO:0000256" key="4">
    <source>
        <dbReference type="SAM" id="SignalP"/>
    </source>
</evidence>
<dbReference type="SUPFAM" id="SSF53955">
    <property type="entry name" value="Lysozyme-like"/>
    <property type="match status" value="1"/>
</dbReference>
<evidence type="ECO:0000256" key="3">
    <source>
        <dbReference type="SAM" id="MobiDB-lite"/>
    </source>
</evidence>
<name>A0A845AGP8_9SPHN</name>
<feature type="signal peptide" evidence="4">
    <location>
        <begin position="1"/>
        <end position="24"/>
    </location>
</feature>
<proteinExistence type="inferred from homology"/>
<dbReference type="OrthoDB" id="9801695at2"/>
<dbReference type="AlphaFoldDB" id="A0A845AGP8"/>